<dbReference type="InterPro" id="IPR007922">
    <property type="entry name" value="DciA-like"/>
</dbReference>
<name>A0ABP9J1E8_9MICO</name>
<proteinExistence type="predicted"/>
<dbReference type="Pfam" id="PF05258">
    <property type="entry name" value="DciA"/>
    <property type="match status" value="1"/>
</dbReference>
<evidence type="ECO:0000313" key="2">
    <source>
        <dbReference type="EMBL" id="GAA5017564.1"/>
    </source>
</evidence>
<feature type="compositionally biased region" description="Low complexity" evidence="1">
    <location>
        <begin position="42"/>
        <end position="57"/>
    </location>
</feature>
<accession>A0ABP9J1E8</accession>
<reference evidence="3" key="1">
    <citation type="journal article" date="2019" name="Int. J. Syst. Evol. Microbiol.">
        <title>The Global Catalogue of Microorganisms (GCM) 10K type strain sequencing project: providing services to taxonomists for standard genome sequencing and annotation.</title>
        <authorList>
            <consortium name="The Broad Institute Genomics Platform"/>
            <consortium name="The Broad Institute Genome Sequencing Center for Infectious Disease"/>
            <person name="Wu L."/>
            <person name="Ma J."/>
        </authorList>
    </citation>
    <scope>NUCLEOTIDE SEQUENCE [LARGE SCALE GENOMIC DNA]</scope>
    <source>
        <strain evidence="3">JCM 17687</strain>
    </source>
</reference>
<keyword evidence="3" id="KW-1185">Reference proteome</keyword>
<feature type="compositionally biased region" description="Low complexity" evidence="1">
    <location>
        <begin position="10"/>
        <end position="29"/>
    </location>
</feature>
<gene>
    <name evidence="2" type="ORF">GCM10023258_03890</name>
</gene>
<dbReference type="Proteomes" id="UP001500427">
    <property type="component" value="Unassembled WGS sequence"/>
</dbReference>
<dbReference type="RefSeq" id="WP_345505739.1">
    <property type="nucleotide sequence ID" value="NZ_BAABIW010000004.1"/>
</dbReference>
<dbReference type="PANTHER" id="PTHR36456:SF1">
    <property type="entry name" value="UPF0232 PROTEIN SCO3875"/>
    <property type="match status" value="1"/>
</dbReference>
<sequence length="205" mass="21295">MRDEPEGDAPVEGVVDGVVDGPAGVDADGASGGPSDEDTRIADAAASALARARAGAAEKGLRPGMRPKKRRRPIGQAAVLSGSARDGRDPSLLGDQLDRLLLDRGWKVDVAVGSVMGRWPQIVGPDIAGHVVPVSFVDGVLTVRADSTAWATQMRLLASSMLARIDEEIGAGAVTELKVLGPSAPSWNRGSRRSPDSRGPRDTYG</sequence>
<dbReference type="EMBL" id="BAABIW010000004">
    <property type="protein sequence ID" value="GAA5017564.1"/>
    <property type="molecule type" value="Genomic_DNA"/>
</dbReference>
<protein>
    <submittedName>
        <fullName evidence="2">DUF721 domain-containing protein</fullName>
    </submittedName>
</protein>
<evidence type="ECO:0000256" key="1">
    <source>
        <dbReference type="SAM" id="MobiDB-lite"/>
    </source>
</evidence>
<evidence type="ECO:0000313" key="3">
    <source>
        <dbReference type="Proteomes" id="UP001500427"/>
    </source>
</evidence>
<dbReference type="PANTHER" id="PTHR36456">
    <property type="entry name" value="UPF0232 PROTEIN SCO3875"/>
    <property type="match status" value="1"/>
</dbReference>
<organism evidence="2 3">
    <name type="scientific">Terrabacter aeriphilus</name>
    <dbReference type="NCBI Taxonomy" id="515662"/>
    <lineage>
        <taxon>Bacteria</taxon>
        <taxon>Bacillati</taxon>
        <taxon>Actinomycetota</taxon>
        <taxon>Actinomycetes</taxon>
        <taxon>Micrococcales</taxon>
        <taxon>Intrasporangiaceae</taxon>
        <taxon>Terrabacter</taxon>
    </lineage>
</organism>
<feature type="region of interest" description="Disordered" evidence="1">
    <location>
        <begin position="1"/>
        <end position="90"/>
    </location>
</feature>
<comment type="caution">
    <text evidence="2">The sequence shown here is derived from an EMBL/GenBank/DDBJ whole genome shotgun (WGS) entry which is preliminary data.</text>
</comment>
<feature type="compositionally biased region" description="Basic and acidic residues" evidence="1">
    <location>
        <begin position="193"/>
        <end position="205"/>
    </location>
</feature>
<feature type="region of interest" description="Disordered" evidence="1">
    <location>
        <begin position="181"/>
        <end position="205"/>
    </location>
</feature>